<dbReference type="Pfam" id="PF00989">
    <property type="entry name" value="PAS"/>
    <property type="match status" value="1"/>
</dbReference>
<dbReference type="SUPFAM" id="SSF55785">
    <property type="entry name" value="PYP-like sensor domain (PAS domain)"/>
    <property type="match status" value="1"/>
</dbReference>
<dbReference type="PROSITE" id="PS50112">
    <property type="entry name" value="PAS"/>
    <property type="match status" value="1"/>
</dbReference>
<dbReference type="InterPro" id="IPR035965">
    <property type="entry name" value="PAS-like_dom_sf"/>
</dbReference>
<dbReference type="InterPro" id="IPR029151">
    <property type="entry name" value="Sensor-like_sf"/>
</dbReference>
<dbReference type="AlphaFoldDB" id="A0AA96D734"/>
<dbReference type="GO" id="GO:0000160">
    <property type="term" value="P:phosphorelay signal transduction system"/>
    <property type="evidence" value="ECO:0007669"/>
    <property type="project" value="UniProtKB-KW"/>
</dbReference>
<dbReference type="InterPro" id="IPR013767">
    <property type="entry name" value="PAS_fold"/>
</dbReference>
<evidence type="ECO:0000256" key="8">
    <source>
        <dbReference type="SAM" id="Phobius"/>
    </source>
</evidence>
<dbReference type="GO" id="GO:0006355">
    <property type="term" value="P:regulation of DNA-templated transcription"/>
    <property type="evidence" value="ECO:0007669"/>
    <property type="project" value="InterPro"/>
</dbReference>
<dbReference type="Pfam" id="PF13188">
    <property type="entry name" value="PAS_8"/>
    <property type="match status" value="1"/>
</dbReference>
<feature type="transmembrane region" description="Helical" evidence="8">
    <location>
        <begin position="12"/>
        <end position="30"/>
    </location>
</feature>
<dbReference type="InterPro" id="IPR000014">
    <property type="entry name" value="PAS"/>
</dbReference>
<keyword evidence="8" id="KW-0812">Transmembrane</keyword>
<reference evidence="10" key="1">
    <citation type="submission" date="2023-09" db="EMBL/GenBank/DDBJ databases">
        <title>Arcobacter tbilisiensis sp. nov. isolated from chicken meat in Tbilisi, Georgia.</title>
        <authorList>
            <person name="Matthias R."/>
            <person name="Zautner A.E."/>
        </authorList>
    </citation>
    <scope>NUCLEOTIDE SEQUENCE</scope>
    <source>
        <strain evidence="10">LEO 74</strain>
    </source>
</reference>
<sequence>MKNDSLKYKFLGLIIFLFLSSFIAFFYIFYDFQKQKVNILKDEQILKIDNSFNKNIEKHLKSYYLDIARKIFDSEDDYEIKLAIKENDRKKLEKITAEKYDILVKKDEYITQMNFFSKDKINILRLQKLDLSGEEERDNRPLLNDAFNTKKVVSGFENGLTGLSYRVIIPLFDNKNDFIGVFEIGISTKKLLDTVTFFNNIEGVFYNNYSKDFLTSKAIDSKFLEYLDKFKYEDKNQDIEFDNKHLNLQFFNIFSNDGKNLGNFIFFHDLTKYYDDFYHVVKNLILISLFTIFVIYLIVIYTFNIFYKQISIQKNRAEKILDSSNSIVIVSSNGKNLTQANQAFLKFFNLKSISEFTNKYSCICDHFIEEKNYLSSQIGELSWIEYISKNPNKTHFAKMKKDNKFHTFKVFIKNINDAIFDLNEFVVTFEDITQELENEELLKQSLKYNQALFDNTPVAIFLASSNRVILNLNKTACEIFGYTKEELINQSFERIHFSKESFDKFSLEYKKI</sequence>
<evidence type="ECO:0000259" key="9">
    <source>
        <dbReference type="PROSITE" id="PS50112"/>
    </source>
</evidence>
<evidence type="ECO:0000256" key="2">
    <source>
        <dbReference type="ARBA" id="ARBA00022553"/>
    </source>
</evidence>
<evidence type="ECO:0000256" key="7">
    <source>
        <dbReference type="ARBA" id="ARBA00023012"/>
    </source>
</evidence>
<dbReference type="InterPro" id="IPR029150">
    <property type="entry name" value="dCache_3"/>
</dbReference>
<feature type="transmembrane region" description="Helical" evidence="8">
    <location>
        <begin position="284"/>
        <end position="307"/>
    </location>
</feature>
<dbReference type="SMART" id="SM00091">
    <property type="entry name" value="PAS"/>
    <property type="match status" value="2"/>
</dbReference>
<evidence type="ECO:0000256" key="4">
    <source>
        <dbReference type="ARBA" id="ARBA00022741"/>
    </source>
</evidence>
<feature type="domain" description="PAS" evidence="9">
    <location>
        <begin position="445"/>
        <end position="496"/>
    </location>
</feature>
<dbReference type="SUPFAM" id="SSF103190">
    <property type="entry name" value="Sensory domain-like"/>
    <property type="match status" value="1"/>
</dbReference>
<dbReference type="CDD" id="cd00130">
    <property type="entry name" value="PAS"/>
    <property type="match status" value="1"/>
</dbReference>
<dbReference type="GO" id="GO:0005524">
    <property type="term" value="F:ATP binding"/>
    <property type="evidence" value="ECO:0007669"/>
    <property type="project" value="UniProtKB-KW"/>
</dbReference>
<dbReference type="NCBIfam" id="TIGR00229">
    <property type="entry name" value="sensory_box"/>
    <property type="match status" value="1"/>
</dbReference>
<keyword evidence="4" id="KW-0547">Nucleotide-binding</keyword>
<dbReference type="EMBL" id="CP134851">
    <property type="protein sequence ID" value="WNL23031.1"/>
    <property type="molecule type" value="Genomic_DNA"/>
</dbReference>
<dbReference type="Gene3D" id="3.30.450.20">
    <property type="entry name" value="PAS domain"/>
    <property type="match status" value="2"/>
</dbReference>
<keyword evidence="8" id="KW-0472">Membrane</keyword>
<evidence type="ECO:0000256" key="6">
    <source>
        <dbReference type="ARBA" id="ARBA00022840"/>
    </source>
</evidence>
<evidence type="ECO:0000256" key="3">
    <source>
        <dbReference type="ARBA" id="ARBA00022679"/>
    </source>
</evidence>
<dbReference type="GO" id="GO:0016301">
    <property type="term" value="F:kinase activity"/>
    <property type="evidence" value="ECO:0007669"/>
    <property type="project" value="UniProtKB-KW"/>
</dbReference>
<protein>
    <submittedName>
        <fullName evidence="10">PAS domain S-box protein</fullName>
    </submittedName>
</protein>
<dbReference type="GO" id="GO:0016020">
    <property type="term" value="C:membrane"/>
    <property type="evidence" value="ECO:0007669"/>
    <property type="project" value="UniProtKB-SubCell"/>
</dbReference>
<gene>
    <name evidence="10" type="ORF">RJG55_08835</name>
</gene>
<keyword evidence="5" id="KW-0418">Kinase</keyword>
<evidence type="ECO:0000256" key="1">
    <source>
        <dbReference type="ARBA" id="ARBA00004370"/>
    </source>
</evidence>
<evidence type="ECO:0000313" key="10">
    <source>
        <dbReference type="EMBL" id="WNL23031.1"/>
    </source>
</evidence>
<keyword evidence="8" id="KW-1133">Transmembrane helix</keyword>
<proteinExistence type="predicted"/>
<keyword evidence="7" id="KW-0902">Two-component regulatory system</keyword>
<comment type="subcellular location">
    <subcellularLocation>
        <location evidence="1">Membrane</location>
    </subcellularLocation>
</comment>
<organism evidence="10">
    <name type="scientific">Arcobacter sp. AZ-2023</name>
    <dbReference type="NCBI Taxonomy" id="3074453"/>
    <lineage>
        <taxon>Bacteria</taxon>
        <taxon>Pseudomonadati</taxon>
        <taxon>Campylobacterota</taxon>
        <taxon>Epsilonproteobacteria</taxon>
        <taxon>Campylobacterales</taxon>
        <taxon>Arcobacteraceae</taxon>
        <taxon>Arcobacter</taxon>
    </lineage>
</organism>
<accession>A0AA96D734</accession>
<keyword evidence="6" id="KW-0067">ATP-binding</keyword>
<keyword evidence="2" id="KW-0597">Phosphoprotein</keyword>
<keyword evidence="3" id="KW-0808">Transferase</keyword>
<dbReference type="Pfam" id="PF14827">
    <property type="entry name" value="dCache_3"/>
    <property type="match status" value="1"/>
</dbReference>
<name>A0AA96D734_9BACT</name>
<evidence type="ECO:0000256" key="5">
    <source>
        <dbReference type="ARBA" id="ARBA00022777"/>
    </source>
</evidence>